<proteinExistence type="predicted"/>
<sequence>MAVQAGQLSNTGTISAVQNLGVSTAQTLVNAGTLAANGNTTVSAGTTLTNAGGTILSLIHI</sequence>
<name>A0A0S4W861_RALSL</name>
<organism evidence="1">
    <name type="scientific">Ralstonia solanacearum</name>
    <name type="common">Pseudomonas solanacearum</name>
    <dbReference type="NCBI Taxonomy" id="305"/>
    <lineage>
        <taxon>Bacteria</taxon>
        <taxon>Pseudomonadati</taxon>
        <taxon>Pseudomonadota</taxon>
        <taxon>Betaproteobacteria</taxon>
        <taxon>Burkholderiales</taxon>
        <taxon>Burkholderiaceae</taxon>
        <taxon>Ralstonia</taxon>
        <taxon>Ralstonia solanacearum species complex</taxon>
    </lineage>
</organism>
<accession>A0A0S4W861</accession>
<reference evidence="1" key="1">
    <citation type="submission" date="2015-10" db="EMBL/GenBank/DDBJ databases">
        <authorList>
            <person name="Gilbert D.G."/>
        </authorList>
    </citation>
    <scope>NUCLEOTIDE SEQUENCE</scope>
    <source>
        <strain evidence="1">Phyl III-seqv23</strain>
    </source>
</reference>
<dbReference type="Pfam" id="PF05594">
    <property type="entry name" value="Fil_haemagg"/>
    <property type="match status" value="1"/>
</dbReference>
<gene>
    <name evidence="1" type="ORF">TF3108_v1_2140001</name>
</gene>
<evidence type="ECO:0000313" key="1">
    <source>
        <dbReference type="EMBL" id="CUV42995.1"/>
    </source>
</evidence>
<protein>
    <submittedName>
        <fullName evidence="1">Uncharacterized protein</fullName>
    </submittedName>
</protein>
<dbReference type="AlphaFoldDB" id="A0A0S4W861"/>
<dbReference type="NCBIfam" id="TIGR01731">
    <property type="entry name" value="fil_hemag_20aa"/>
    <property type="match status" value="1"/>
</dbReference>
<dbReference type="InterPro" id="IPR008619">
    <property type="entry name" value="Filamentous_hemagglutn_rpt"/>
</dbReference>
<dbReference type="InterPro" id="IPR010069">
    <property type="entry name" value="CdiA_FHA1_rpt"/>
</dbReference>
<dbReference type="EMBL" id="LN899826">
    <property type="protein sequence ID" value="CUV42995.1"/>
    <property type="molecule type" value="Genomic_DNA"/>
</dbReference>